<protein>
    <submittedName>
        <fullName evidence="1">Uncharacterized protein</fullName>
    </submittedName>
</protein>
<dbReference type="AlphaFoldDB" id="X1VVJ1"/>
<evidence type="ECO:0000313" key="1">
    <source>
        <dbReference type="EMBL" id="GAJ14660.1"/>
    </source>
</evidence>
<name>X1VVJ1_9ZZZZ</name>
<accession>X1VVJ1</accession>
<organism evidence="1">
    <name type="scientific">marine sediment metagenome</name>
    <dbReference type="NCBI Taxonomy" id="412755"/>
    <lineage>
        <taxon>unclassified sequences</taxon>
        <taxon>metagenomes</taxon>
        <taxon>ecological metagenomes</taxon>
    </lineage>
</organism>
<dbReference type="EMBL" id="BARW01028617">
    <property type="protein sequence ID" value="GAJ14660.1"/>
    <property type="molecule type" value="Genomic_DNA"/>
</dbReference>
<reference evidence="1" key="1">
    <citation type="journal article" date="2014" name="Front. Microbiol.">
        <title>High frequency of phylogenetically diverse reductive dehalogenase-homologous genes in deep subseafloor sedimentary metagenomes.</title>
        <authorList>
            <person name="Kawai M."/>
            <person name="Futagami T."/>
            <person name="Toyoda A."/>
            <person name="Takaki Y."/>
            <person name="Nishi S."/>
            <person name="Hori S."/>
            <person name="Arai W."/>
            <person name="Tsubouchi T."/>
            <person name="Morono Y."/>
            <person name="Uchiyama I."/>
            <person name="Ito T."/>
            <person name="Fujiyama A."/>
            <person name="Inagaki F."/>
            <person name="Takami H."/>
        </authorList>
    </citation>
    <scope>NUCLEOTIDE SEQUENCE</scope>
    <source>
        <strain evidence="1">Expedition CK06-06</strain>
    </source>
</reference>
<feature type="non-terminal residue" evidence="1">
    <location>
        <position position="95"/>
    </location>
</feature>
<sequence>MGDKNHDYFPHLNVLVDGEWLEPEQLDRLKSELRRMIFSKYLRKRYNDKLDIHYEYRDTPVKMMHTLRYVCRSTFLDKAWDPELADLLYGFRNLG</sequence>
<gene>
    <name evidence="1" type="ORF">S12H4_46167</name>
</gene>
<proteinExistence type="predicted"/>
<comment type="caution">
    <text evidence="1">The sequence shown here is derived from an EMBL/GenBank/DDBJ whole genome shotgun (WGS) entry which is preliminary data.</text>
</comment>